<dbReference type="EMBL" id="FOSK01000014">
    <property type="protein sequence ID" value="SFL02623.1"/>
    <property type="molecule type" value="Genomic_DNA"/>
</dbReference>
<name>A0A1I4EBH3_9HYPH</name>
<keyword evidence="2" id="KW-1185">Reference proteome</keyword>
<gene>
    <name evidence="1" type="ORF">SAMN04488518_11492</name>
</gene>
<dbReference type="Pfam" id="PF04268">
    <property type="entry name" value="SoxG"/>
    <property type="match status" value="1"/>
</dbReference>
<evidence type="ECO:0000313" key="1">
    <source>
        <dbReference type="EMBL" id="SFL02623.1"/>
    </source>
</evidence>
<proteinExistence type="predicted"/>
<dbReference type="SUPFAM" id="SSF103025">
    <property type="entry name" value="Folate-binding domain"/>
    <property type="match status" value="1"/>
</dbReference>
<organism evidence="1 2">
    <name type="scientific">Pseudovibrio ascidiaceicola</name>
    <dbReference type="NCBI Taxonomy" id="285279"/>
    <lineage>
        <taxon>Bacteria</taxon>
        <taxon>Pseudomonadati</taxon>
        <taxon>Pseudomonadota</taxon>
        <taxon>Alphaproteobacteria</taxon>
        <taxon>Hyphomicrobiales</taxon>
        <taxon>Stappiaceae</taxon>
        <taxon>Pseudovibrio</taxon>
    </lineage>
</organism>
<dbReference type="InterPro" id="IPR007375">
    <property type="entry name" value="SoxG"/>
</dbReference>
<dbReference type="InterPro" id="IPR027266">
    <property type="entry name" value="TrmE/GcvT-like"/>
</dbReference>
<comment type="caution">
    <text evidence="1">The sequence shown here is derived from an EMBL/GenBank/DDBJ whole genome shotgun (WGS) entry which is preliminary data.</text>
</comment>
<dbReference type="Gene3D" id="3.30.70.1520">
    <property type="entry name" value="Heterotetrameric sarcosine oxidase"/>
    <property type="match status" value="1"/>
</dbReference>
<dbReference type="Proteomes" id="UP000199598">
    <property type="component" value="Unassembled WGS sequence"/>
</dbReference>
<reference evidence="1 2" key="1">
    <citation type="submission" date="2016-10" db="EMBL/GenBank/DDBJ databases">
        <authorList>
            <person name="Varghese N."/>
            <person name="Submissions S."/>
        </authorList>
    </citation>
    <scope>NUCLEOTIDE SEQUENCE [LARGE SCALE GENOMIC DNA]</scope>
    <source>
        <strain evidence="1 2">DSM 16392</strain>
    </source>
</reference>
<dbReference type="Gene3D" id="3.30.1360.120">
    <property type="entry name" value="Probable tRNA modification gtpase trme, domain 1"/>
    <property type="match status" value="1"/>
</dbReference>
<sequence length="170" mass="18873">MAFNSTVETLPQMGRFSLRCKRENTVAMSKALGFELPSSISETAQSGNRSVLKLGPDEWMLTCLMEERSAIERSFAAIYPDAVHSLTDISSREVSIRISGPEAEELLTTSCPRDLAVLKSGRGVRTIFDSVQVILTREDNNQFRLDVWRSFVPHVMGLLTVAVAEFECGL</sequence>
<protein>
    <submittedName>
        <fullName evidence="1">Sarcosine oxidase subunit gamma</fullName>
    </submittedName>
</protein>
<accession>A0A1I4EBH3</accession>
<evidence type="ECO:0000313" key="2">
    <source>
        <dbReference type="Proteomes" id="UP000199598"/>
    </source>
</evidence>
<dbReference type="RefSeq" id="WP_093523005.1">
    <property type="nucleotide sequence ID" value="NZ_FOSK01000014.1"/>
</dbReference>